<dbReference type="Gene3D" id="3.40.50.150">
    <property type="entry name" value="Vaccinia Virus protein VP39"/>
    <property type="match status" value="1"/>
</dbReference>
<evidence type="ECO:0000256" key="2">
    <source>
        <dbReference type="ARBA" id="ARBA00022679"/>
    </source>
</evidence>
<dbReference type="InterPro" id="IPR007848">
    <property type="entry name" value="Small_mtfrase_dom"/>
</dbReference>
<dbReference type="GO" id="GO:0003676">
    <property type="term" value="F:nucleic acid binding"/>
    <property type="evidence" value="ECO:0007669"/>
    <property type="project" value="InterPro"/>
</dbReference>
<feature type="domain" description="Release factor glutamine methyltransferase N-terminal" evidence="8">
    <location>
        <begin position="16"/>
        <end position="88"/>
    </location>
</feature>
<gene>
    <name evidence="5 9" type="primary">prmC</name>
    <name evidence="9" type="ORF">E3O32_15840</name>
</gene>
<keyword evidence="10" id="KW-1185">Reference proteome</keyword>
<sequence length="319" mass="33762">MTTPPSDHSIPSTVDEIRDRAIETLGRAGIGDPEVDADLLIGHVLGQSRGQVQAAGILRSGLAETDAAAILELVRRRALREPLQHITGRAPFRGIELLVGPGVFVPRPETEQVAQFAIDALRAMPDPEPIAVDLGTGSGAIALAMAVEVPHARVFAVENSPEAFPWTTRNFAQVGAGNATLVFGDLADAFTELDGTVAVVISNPPYIPADAIPRDPEVRLFDPAHALFGGPDGLDVVRHVSRTALRLLRPGGVLVIEHGELQGAEIRALLNSDGWRSPATHRDYTSRDRATTAVAPAGAQDRRPGGLGKTSQPPASRLH</sequence>
<feature type="compositionally biased region" description="Basic and acidic residues" evidence="6">
    <location>
        <begin position="280"/>
        <end position="290"/>
    </location>
</feature>
<dbReference type="EMBL" id="SOFM01000049">
    <property type="protein sequence ID" value="TFB99911.1"/>
    <property type="molecule type" value="Genomic_DNA"/>
</dbReference>
<organism evidence="9 10">
    <name type="scientific">Cryobacterium mannosilyticum</name>
    <dbReference type="NCBI Taxonomy" id="1259190"/>
    <lineage>
        <taxon>Bacteria</taxon>
        <taxon>Bacillati</taxon>
        <taxon>Actinomycetota</taxon>
        <taxon>Actinomycetes</taxon>
        <taxon>Micrococcales</taxon>
        <taxon>Microbacteriaceae</taxon>
        <taxon>Cryobacterium</taxon>
    </lineage>
</organism>
<dbReference type="PANTHER" id="PTHR18895">
    <property type="entry name" value="HEMK METHYLTRANSFERASE"/>
    <property type="match status" value="1"/>
</dbReference>
<feature type="region of interest" description="Disordered" evidence="6">
    <location>
        <begin position="277"/>
        <end position="319"/>
    </location>
</feature>
<dbReference type="GO" id="GO:0032259">
    <property type="term" value="P:methylation"/>
    <property type="evidence" value="ECO:0007669"/>
    <property type="project" value="UniProtKB-KW"/>
</dbReference>
<evidence type="ECO:0000313" key="9">
    <source>
        <dbReference type="EMBL" id="TFB99911.1"/>
    </source>
</evidence>
<feature type="binding site" evidence="5">
    <location>
        <begin position="135"/>
        <end position="139"/>
    </location>
    <ligand>
        <name>S-adenosyl-L-methionine</name>
        <dbReference type="ChEBI" id="CHEBI:59789"/>
    </ligand>
</feature>
<dbReference type="InterPro" id="IPR040758">
    <property type="entry name" value="PrmC_N"/>
</dbReference>
<evidence type="ECO:0000256" key="5">
    <source>
        <dbReference type="HAMAP-Rule" id="MF_02126"/>
    </source>
</evidence>
<feature type="domain" description="Methyltransferase small" evidence="7">
    <location>
        <begin position="101"/>
        <end position="209"/>
    </location>
</feature>
<keyword evidence="1 5" id="KW-0489">Methyltransferase</keyword>
<dbReference type="HAMAP" id="MF_02126">
    <property type="entry name" value="RF_methyltr_PrmC"/>
    <property type="match status" value="1"/>
</dbReference>
<dbReference type="SUPFAM" id="SSF53335">
    <property type="entry name" value="S-adenosyl-L-methionine-dependent methyltransferases"/>
    <property type="match status" value="1"/>
</dbReference>
<evidence type="ECO:0000313" key="10">
    <source>
        <dbReference type="Proteomes" id="UP000297643"/>
    </source>
</evidence>
<dbReference type="AlphaFoldDB" id="A0A4R8W0F2"/>
<keyword evidence="3 5" id="KW-0949">S-adenosyl-L-methionine</keyword>
<evidence type="ECO:0000256" key="6">
    <source>
        <dbReference type="SAM" id="MobiDB-lite"/>
    </source>
</evidence>
<comment type="similarity">
    <text evidence="5">Belongs to the protein N5-glutamine methyltransferase family. PrmC subfamily.</text>
</comment>
<comment type="caution">
    <text evidence="9">The sequence shown here is derived from an EMBL/GenBank/DDBJ whole genome shotgun (WGS) entry which is preliminary data.</text>
</comment>
<feature type="binding site" evidence="5">
    <location>
        <position position="203"/>
    </location>
    <ligand>
        <name>S-adenosyl-L-methionine</name>
        <dbReference type="ChEBI" id="CHEBI:59789"/>
    </ligand>
</feature>
<dbReference type="NCBIfam" id="TIGR03534">
    <property type="entry name" value="RF_mod_PrmC"/>
    <property type="match status" value="1"/>
</dbReference>
<dbReference type="PROSITE" id="PS00092">
    <property type="entry name" value="N6_MTASE"/>
    <property type="match status" value="1"/>
</dbReference>
<keyword evidence="2 5" id="KW-0808">Transferase</keyword>
<dbReference type="GO" id="GO:0102559">
    <property type="term" value="F:peptide chain release factor N(5)-glutamine methyltransferase activity"/>
    <property type="evidence" value="ECO:0007669"/>
    <property type="project" value="UniProtKB-EC"/>
</dbReference>
<accession>A0A4R8W0F2</accession>
<dbReference type="Proteomes" id="UP000297643">
    <property type="component" value="Unassembled WGS sequence"/>
</dbReference>
<proteinExistence type="inferred from homology"/>
<dbReference type="CDD" id="cd02440">
    <property type="entry name" value="AdoMet_MTases"/>
    <property type="match status" value="1"/>
</dbReference>
<evidence type="ECO:0000259" key="8">
    <source>
        <dbReference type="Pfam" id="PF17827"/>
    </source>
</evidence>
<feature type="compositionally biased region" description="Polar residues" evidence="6">
    <location>
        <begin position="309"/>
        <end position="319"/>
    </location>
</feature>
<dbReference type="Gene3D" id="1.10.8.10">
    <property type="entry name" value="DNA helicase RuvA subunit, C-terminal domain"/>
    <property type="match status" value="1"/>
</dbReference>
<comment type="caution">
    <text evidence="5">Lacks conserved residue(s) required for the propagation of feature annotation.</text>
</comment>
<dbReference type="InterPro" id="IPR050320">
    <property type="entry name" value="N5-glutamine_MTase"/>
</dbReference>
<evidence type="ECO:0000256" key="4">
    <source>
        <dbReference type="ARBA" id="ARBA00048391"/>
    </source>
</evidence>
<comment type="function">
    <text evidence="5">Methylates the class 1 translation termination release factors RF1/PrfA and RF2/PrfB on the glutamine residue of the universally conserved GGQ motif.</text>
</comment>
<dbReference type="NCBIfam" id="TIGR00536">
    <property type="entry name" value="hemK_fam"/>
    <property type="match status" value="1"/>
</dbReference>
<dbReference type="InterPro" id="IPR004556">
    <property type="entry name" value="HemK-like"/>
</dbReference>
<dbReference type="EC" id="2.1.1.297" evidence="5"/>
<dbReference type="RefSeq" id="WP_134510794.1">
    <property type="nucleotide sequence ID" value="NZ_SOFM01000049.1"/>
</dbReference>
<dbReference type="InterPro" id="IPR029063">
    <property type="entry name" value="SAM-dependent_MTases_sf"/>
</dbReference>
<comment type="catalytic activity">
    <reaction evidence="4 5">
        <text>L-glutaminyl-[peptide chain release factor] + S-adenosyl-L-methionine = N(5)-methyl-L-glutaminyl-[peptide chain release factor] + S-adenosyl-L-homocysteine + H(+)</text>
        <dbReference type="Rhea" id="RHEA:42896"/>
        <dbReference type="Rhea" id="RHEA-COMP:10271"/>
        <dbReference type="Rhea" id="RHEA-COMP:10272"/>
        <dbReference type="ChEBI" id="CHEBI:15378"/>
        <dbReference type="ChEBI" id="CHEBI:30011"/>
        <dbReference type="ChEBI" id="CHEBI:57856"/>
        <dbReference type="ChEBI" id="CHEBI:59789"/>
        <dbReference type="ChEBI" id="CHEBI:61891"/>
        <dbReference type="EC" id="2.1.1.297"/>
    </reaction>
</comment>
<dbReference type="InterPro" id="IPR002052">
    <property type="entry name" value="DNA_methylase_N6_adenine_CS"/>
</dbReference>
<protein>
    <recommendedName>
        <fullName evidence="5">Release factor glutamine methyltransferase</fullName>
        <shortName evidence="5">RF MTase</shortName>
        <ecNumber evidence="5">2.1.1.297</ecNumber>
    </recommendedName>
    <alternativeName>
        <fullName evidence="5">N5-glutamine methyltransferase PrmC</fullName>
    </alternativeName>
    <alternativeName>
        <fullName evidence="5">Protein-(glutamine-N5) MTase PrmC</fullName>
    </alternativeName>
    <alternativeName>
        <fullName evidence="5">Protein-glutamine N-methyltransferase PrmC</fullName>
    </alternativeName>
</protein>
<feature type="binding site" evidence="5">
    <location>
        <position position="158"/>
    </location>
    <ligand>
        <name>S-adenosyl-L-methionine</name>
        <dbReference type="ChEBI" id="CHEBI:59789"/>
    </ligand>
</feature>
<dbReference type="PANTHER" id="PTHR18895:SF74">
    <property type="entry name" value="MTRF1L RELEASE FACTOR GLUTAMINE METHYLTRANSFERASE"/>
    <property type="match status" value="1"/>
</dbReference>
<name>A0A4R8W0F2_9MICO</name>
<feature type="binding site" evidence="5">
    <location>
        <begin position="203"/>
        <end position="206"/>
    </location>
    <ligand>
        <name>substrate</name>
    </ligand>
</feature>
<reference evidence="9 10" key="1">
    <citation type="submission" date="2019-03" db="EMBL/GenBank/DDBJ databases">
        <title>Genomics of glacier-inhabiting Cryobacterium strains.</title>
        <authorList>
            <person name="Liu Q."/>
            <person name="Xin Y.-H."/>
        </authorList>
    </citation>
    <scope>NUCLEOTIDE SEQUENCE [LARGE SCALE GENOMIC DNA]</scope>
    <source>
        <strain evidence="9 10">RHLT2-21</strain>
    </source>
</reference>
<dbReference type="Pfam" id="PF17827">
    <property type="entry name" value="PrmC_N"/>
    <property type="match status" value="1"/>
</dbReference>
<evidence type="ECO:0000256" key="3">
    <source>
        <dbReference type="ARBA" id="ARBA00022691"/>
    </source>
</evidence>
<evidence type="ECO:0000259" key="7">
    <source>
        <dbReference type="Pfam" id="PF05175"/>
    </source>
</evidence>
<dbReference type="InterPro" id="IPR019874">
    <property type="entry name" value="RF_methyltr_PrmC"/>
</dbReference>
<dbReference type="Pfam" id="PF05175">
    <property type="entry name" value="MTS"/>
    <property type="match status" value="1"/>
</dbReference>
<evidence type="ECO:0000256" key="1">
    <source>
        <dbReference type="ARBA" id="ARBA00022603"/>
    </source>
</evidence>